<dbReference type="EMBL" id="PITJ01001612">
    <property type="protein sequence ID" value="TBT98755.1"/>
    <property type="molecule type" value="Genomic_DNA"/>
</dbReference>
<evidence type="ECO:0000313" key="2">
    <source>
        <dbReference type="Proteomes" id="UP000292362"/>
    </source>
</evidence>
<reference evidence="1 2" key="1">
    <citation type="submission" date="2017-12" db="EMBL/GenBank/DDBJ databases">
        <authorList>
            <person name="Pombert J.-F."/>
            <person name="Haag K.L."/>
            <person name="Ebert D."/>
        </authorList>
    </citation>
    <scope>NUCLEOTIDE SEQUENCE [LARGE SCALE GENOMIC DNA]</scope>
    <source>
        <strain evidence="1">FI-OER-3-3</strain>
    </source>
</reference>
<proteinExistence type="predicted"/>
<name>A0A4Q9KVW5_9MICR</name>
<comment type="caution">
    <text evidence="1">The sequence shown here is derived from an EMBL/GenBank/DDBJ whole genome shotgun (WGS) entry which is preliminary data.</text>
</comment>
<protein>
    <submittedName>
        <fullName evidence="1">Uncharacterized protein</fullName>
    </submittedName>
</protein>
<dbReference type="Proteomes" id="UP000292362">
    <property type="component" value="Unassembled WGS sequence"/>
</dbReference>
<dbReference type="VEuPathDB" id="MicrosporidiaDB:CWI37_1612p0010"/>
<evidence type="ECO:0000313" key="1">
    <source>
        <dbReference type="EMBL" id="TBT98755.1"/>
    </source>
</evidence>
<gene>
    <name evidence="1" type="ORF">CWI37_1612p0010</name>
</gene>
<dbReference type="AlphaFoldDB" id="A0A4Q9KVW5"/>
<sequence length="107" mass="12334">MALNKYYFVTARSEVAFLQFLDNRMGNLSVLLISMCYKNISKFGKVIKGEKIRGGHRIAIFSAEVWFKDEKFQVNCLEVEFLHAGLNNSEYYESYVTMAVTVSDRIS</sequence>
<organism evidence="1 2">
    <name type="scientific">Hamiltosporidium tvaerminnensis</name>
    <dbReference type="NCBI Taxonomy" id="1176355"/>
    <lineage>
        <taxon>Eukaryota</taxon>
        <taxon>Fungi</taxon>
        <taxon>Fungi incertae sedis</taxon>
        <taxon>Microsporidia</taxon>
        <taxon>Dubosqiidae</taxon>
        <taxon>Hamiltosporidium</taxon>
    </lineage>
</organism>
<accession>A0A4Q9KVW5</accession>